<dbReference type="EMBL" id="HE577329">
    <property type="protein sequence ID" value="CCD02161.1"/>
    <property type="molecule type" value="Genomic_DNA"/>
</dbReference>
<proteinExistence type="predicted"/>
<name>A0A9P1NQM5_9PROT</name>
<keyword evidence="3" id="KW-1185">Reference proteome</keyword>
<feature type="region of interest" description="Disordered" evidence="1">
    <location>
        <begin position="31"/>
        <end position="65"/>
    </location>
</feature>
<dbReference type="Proteomes" id="UP000007319">
    <property type="component" value="Plasmid AZOBR_p2"/>
</dbReference>
<geneLocation type="plasmid" evidence="2 3">
    <name>AZOBR_p2</name>
</geneLocation>
<organism evidence="2 3">
    <name type="scientific">Azospirillum baldaniorum</name>
    <dbReference type="NCBI Taxonomy" id="1064539"/>
    <lineage>
        <taxon>Bacteria</taxon>
        <taxon>Pseudomonadati</taxon>
        <taxon>Pseudomonadota</taxon>
        <taxon>Alphaproteobacteria</taxon>
        <taxon>Rhodospirillales</taxon>
        <taxon>Azospirillaceae</taxon>
        <taxon>Azospirillum</taxon>
    </lineage>
</organism>
<sequence length="65" mass="6992">MPCCATRRRWSGEFALAAQGLSHWLAQNEPRIAEAARGQPVEDRGPGSSGPPWRPWSTPGAVAAH</sequence>
<accession>A0A9P1NQM5</accession>
<keyword evidence="2" id="KW-0614">Plasmid</keyword>
<dbReference type="KEGG" id="abs:AZOBR_p280047"/>
<dbReference type="AlphaFoldDB" id="A0A9P1NQM5"/>
<gene>
    <name evidence="2" type="ORF">AZOBR_p280047</name>
</gene>
<feature type="compositionally biased region" description="Low complexity" evidence="1">
    <location>
        <begin position="55"/>
        <end position="65"/>
    </location>
</feature>
<evidence type="ECO:0000313" key="2">
    <source>
        <dbReference type="EMBL" id="CCD02161.1"/>
    </source>
</evidence>
<protein>
    <submittedName>
        <fullName evidence="2">Uncharacterized protein</fullName>
    </submittedName>
</protein>
<evidence type="ECO:0000256" key="1">
    <source>
        <dbReference type="SAM" id="MobiDB-lite"/>
    </source>
</evidence>
<reference evidence="2 3" key="1">
    <citation type="journal article" date="2011" name="PLoS Genet.">
        <title>Azospirillum genomes reveal transition of bacteria from aquatic to terrestrial environments.</title>
        <authorList>
            <person name="Wisniewski-Dye F."/>
            <person name="Borziak K."/>
            <person name="Khalsa-Moyers G."/>
            <person name="Alexandre G."/>
            <person name="Sukharnikov L.O."/>
            <person name="Wuichet K."/>
            <person name="Hurst G.B."/>
            <person name="McDonald W.H."/>
            <person name="Robertson J.S."/>
            <person name="Barbe V."/>
            <person name="Calteau A."/>
            <person name="Rouy Z."/>
            <person name="Mangenot S."/>
            <person name="Prigent-Combaret C."/>
            <person name="Normand P."/>
            <person name="Boyer M."/>
            <person name="Siguier P."/>
            <person name="Dessaux Y."/>
            <person name="Elmerich C."/>
            <person name="Condemine G."/>
            <person name="Krishnen G."/>
            <person name="Kennedy I."/>
            <person name="Paterson A.H."/>
            <person name="Gonzalez V."/>
            <person name="Mavingui P."/>
            <person name="Zhulin I.B."/>
        </authorList>
    </citation>
    <scope>NUCLEOTIDE SEQUENCE [LARGE SCALE GENOMIC DNA]</scope>
    <source>
        <strain evidence="2 3">Sp245</strain>
    </source>
</reference>
<evidence type="ECO:0000313" key="3">
    <source>
        <dbReference type="Proteomes" id="UP000007319"/>
    </source>
</evidence>